<reference evidence="1" key="1">
    <citation type="submission" date="2023-07" db="EMBL/GenBank/DDBJ databases">
        <title>Genome content predicts the carbon catabolic preferences of heterotrophic bacteria.</title>
        <authorList>
            <person name="Gralka M."/>
        </authorList>
    </citation>
    <scope>NUCLEOTIDE SEQUENCE</scope>
    <source>
        <strain evidence="1">6E02</strain>
    </source>
</reference>
<gene>
    <name evidence="1" type="ORF">Q8W42_25635</name>
</gene>
<proteinExistence type="predicted"/>
<comment type="caution">
    <text evidence="1">The sequence shown here is derived from an EMBL/GenBank/DDBJ whole genome shotgun (WGS) entry which is preliminary data.</text>
</comment>
<sequence>MKQLQTLSPGESIQFNAGQAGKYLIIREASHSLILRGDALRPTEIGRGDTVDITRFDELELFNHQTGSVTVEYQVADIPIITKAQKIDINNSVAISEILTPITVNKIQEPLKVSAVQAEVKTRIQNDTLTISKVQEPLKVSAIQGEVKARIQNDTLTVSKVQEPLKVSAIQGEVKARIQNDTLTVSKVQEPLKVSAIQGEVKARIQNDTLTVEKLPDLYTLQKVDTGLLDLTGDEQSIVGNEERKGLFIQANKENEHPVLVQGFIEVVAGGHVLIKSNQVVMLEGIEGDTVRLGEFV</sequence>
<dbReference type="Proteomes" id="UP001177935">
    <property type="component" value="Unassembled WGS sequence"/>
</dbReference>
<dbReference type="RefSeq" id="WP_305373820.1">
    <property type="nucleotide sequence ID" value="NZ_JAUYVL010000039.1"/>
</dbReference>
<dbReference type="EMBL" id="JAUYVL010000039">
    <property type="protein sequence ID" value="MDP2504062.1"/>
    <property type="molecule type" value="Genomic_DNA"/>
</dbReference>
<name>A0AB35N5F6_VIBSP</name>
<protein>
    <recommendedName>
        <fullName evidence="3">Adhesin domain-containing protein</fullName>
    </recommendedName>
</protein>
<accession>A0AB35N5F6</accession>
<dbReference type="AlphaFoldDB" id="A0AB35N5F6"/>
<evidence type="ECO:0000313" key="2">
    <source>
        <dbReference type="Proteomes" id="UP001177935"/>
    </source>
</evidence>
<evidence type="ECO:0000313" key="1">
    <source>
        <dbReference type="EMBL" id="MDP2504062.1"/>
    </source>
</evidence>
<evidence type="ECO:0008006" key="3">
    <source>
        <dbReference type="Google" id="ProtNLM"/>
    </source>
</evidence>
<organism evidence="1 2">
    <name type="scientific">Vibrio splendidus</name>
    <dbReference type="NCBI Taxonomy" id="29497"/>
    <lineage>
        <taxon>Bacteria</taxon>
        <taxon>Pseudomonadati</taxon>
        <taxon>Pseudomonadota</taxon>
        <taxon>Gammaproteobacteria</taxon>
        <taxon>Vibrionales</taxon>
        <taxon>Vibrionaceae</taxon>
        <taxon>Vibrio</taxon>
    </lineage>
</organism>